<reference evidence="12 13" key="1">
    <citation type="submission" date="2018-03" db="EMBL/GenBank/DDBJ databases">
        <authorList>
            <person name="Guldener U."/>
        </authorList>
    </citation>
    <scope>NUCLEOTIDE SEQUENCE [LARGE SCALE GENOMIC DNA]</scope>
    <source>
        <strain evidence="12 13">DAOM196992</strain>
    </source>
</reference>
<keyword evidence="8 9" id="KW-0472">Membrane</keyword>
<proteinExistence type="inferred from homology"/>
<keyword evidence="5" id="KW-0445">Lipid transport</keyword>
<evidence type="ECO:0000256" key="3">
    <source>
        <dbReference type="ARBA" id="ARBA00022787"/>
    </source>
</evidence>
<sequence length="565" mass="59365">MSLDLDWTLLDSELSTRLLSTLNRALESGGSKRPSFLGDIAITSLEFGAHPPDVSIRHVGDVWTDFVTHDDVPAIAAVPEHPLGNAAQARTRRTTPDTFDAPSRPSVSPESIMHDQPYGPGPELASPGTLPFRTYTQFNDAQPPHRVQGPPSVFSGSMAASTPGSVLPSPYLPHHHSQQQQWSAALASRGIRAAGSVASGPGPQQPSGPNSPDALPASIPPQSPGYFGHWQNAAGAGAGAGATAASSRKTSYDAATTSSSFLGRGVGPSSSISNVLPRPPTRSERGRFPAAAAGGAPHHHQYHPASHRPHLRSGQTTTSSFRTHSGGGGPTSPPPYLGGPSAAHLRQDTDAQDGAATTTTTTTTMPSMQLHFSLNWPTTTFRLTIQTSLLINYPSPAFMSLPLQLSVTGFVMRCGLILSIEGEKRRVHVCLLEPDEEEEEEQGDEGDGVVDEMVPGDGGAGWRRRTTYTVPRPVIPAAGAGAGAGAGIKTTPPSAGTRILPSLSFESEVGQPDKHALKNVGKVEKFIAEVLRKAIEDEVSLLAASSSSSPSSCRERRNSSRWHAG</sequence>
<organism evidence="12 13">
    <name type="scientific">Pseudozyma flocculosa</name>
    <dbReference type="NCBI Taxonomy" id="84751"/>
    <lineage>
        <taxon>Eukaryota</taxon>
        <taxon>Fungi</taxon>
        <taxon>Dikarya</taxon>
        <taxon>Basidiomycota</taxon>
        <taxon>Ustilaginomycotina</taxon>
        <taxon>Ustilaginomycetes</taxon>
        <taxon>Ustilaginales</taxon>
        <taxon>Ustilaginaceae</taxon>
        <taxon>Pseudozyma</taxon>
    </lineage>
</organism>
<evidence type="ECO:0000256" key="8">
    <source>
        <dbReference type="ARBA" id="ARBA00023136"/>
    </source>
</evidence>
<dbReference type="GO" id="GO:0008289">
    <property type="term" value="F:lipid binding"/>
    <property type="evidence" value="ECO:0007669"/>
    <property type="project" value="UniProtKB-KW"/>
</dbReference>
<keyword evidence="3 9" id="KW-1000">Mitochondrion outer membrane</keyword>
<evidence type="ECO:0000256" key="6">
    <source>
        <dbReference type="ARBA" id="ARBA00023121"/>
    </source>
</evidence>
<dbReference type="GO" id="GO:0032865">
    <property type="term" value="C:ERMES complex"/>
    <property type="evidence" value="ECO:0007669"/>
    <property type="project" value="UniProtKB-UniRule"/>
</dbReference>
<dbReference type="PROSITE" id="PS51847">
    <property type="entry name" value="SMP"/>
    <property type="match status" value="1"/>
</dbReference>
<feature type="region of interest" description="Disordered" evidence="10">
    <location>
        <begin position="434"/>
        <end position="453"/>
    </location>
</feature>
<protein>
    <recommendedName>
        <fullName evidence="9">Mitochondrial distribution and morphology protein 12</fullName>
    </recommendedName>
    <alternativeName>
        <fullName evidence="9">Mitochondrial inheritance component MDM12</fullName>
    </alternativeName>
</protein>
<dbReference type="HAMAP" id="MF_03104">
    <property type="entry name" value="Mdm12"/>
    <property type="match status" value="1"/>
</dbReference>
<keyword evidence="7 9" id="KW-0496">Mitochondrion</keyword>
<dbReference type="PANTHER" id="PTHR28204:SF1">
    <property type="entry name" value="MITOCHONDRIAL DISTRIBUTION AND MORPHOLOGY PROTEIN 12"/>
    <property type="match status" value="1"/>
</dbReference>
<feature type="compositionally biased region" description="Polar residues" evidence="10">
    <location>
        <begin position="313"/>
        <end position="323"/>
    </location>
</feature>
<feature type="compositionally biased region" description="Basic residues" evidence="10">
    <location>
        <begin position="297"/>
        <end position="311"/>
    </location>
</feature>
<evidence type="ECO:0000256" key="1">
    <source>
        <dbReference type="ARBA" id="ARBA00004370"/>
    </source>
</evidence>
<feature type="region of interest" description="Disordered" evidence="10">
    <location>
        <begin position="140"/>
        <end position="237"/>
    </location>
</feature>
<evidence type="ECO:0000256" key="2">
    <source>
        <dbReference type="ARBA" id="ARBA00022448"/>
    </source>
</evidence>
<evidence type="ECO:0000256" key="7">
    <source>
        <dbReference type="ARBA" id="ARBA00023128"/>
    </source>
</evidence>
<feature type="compositionally biased region" description="Low complexity" evidence="10">
    <location>
        <begin position="199"/>
        <end position="212"/>
    </location>
</feature>
<dbReference type="EMBL" id="OOIP01000010">
    <property type="protein sequence ID" value="SPO38401.1"/>
    <property type="molecule type" value="Genomic_DNA"/>
</dbReference>
<dbReference type="GO" id="GO:0045040">
    <property type="term" value="P:protein insertion into mitochondrial outer membrane"/>
    <property type="evidence" value="ECO:0007669"/>
    <property type="project" value="UniProtKB-UniRule"/>
</dbReference>
<keyword evidence="2" id="KW-0813">Transport</keyword>
<feature type="domain" description="SMP-LTD" evidence="11">
    <location>
        <begin position="1"/>
        <end position="552"/>
    </location>
</feature>
<feature type="compositionally biased region" description="Polar residues" evidence="10">
    <location>
        <begin position="154"/>
        <end position="164"/>
    </location>
</feature>
<evidence type="ECO:0000256" key="4">
    <source>
        <dbReference type="ARBA" id="ARBA00022824"/>
    </source>
</evidence>
<dbReference type="InterPro" id="IPR027532">
    <property type="entry name" value="Mdm12"/>
</dbReference>
<dbReference type="GO" id="GO:0005789">
    <property type="term" value="C:endoplasmic reticulum membrane"/>
    <property type="evidence" value="ECO:0007669"/>
    <property type="project" value="UniProtKB-SubCell"/>
</dbReference>
<evidence type="ECO:0000256" key="9">
    <source>
        <dbReference type="HAMAP-Rule" id="MF_03104"/>
    </source>
</evidence>
<gene>
    <name evidence="9" type="primary">MDM12</name>
    <name evidence="12" type="ORF">PSFLO_03879</name>
</gene>
<keyword evidence="13" id="KW-1185">Reference proteome</keyword>
<evidence type="ECO:0000256" key="10">
    <source>
        <dbReference type="SAM" id="MobiDB-lite"/>
    </source>
</evidence>
<comment type="function">
    <text evidence="9">Component of the ERMES/MDM complex, which serves as a molecular tether to connect the endoplasmic reticulum (ER) and mitochondria. Components of this complex are involved in the control of mitochondrial shape and protein biogenesis, and function in nonvesicular lipid trafficking between the ER and mitochondria. MDM12 is required for the interaction of the ER-resident membrane protein MMM1 and the outer mitochondrial membrane-resident beta-barrel protein MDM10. The MDM12-MMM1 subcomplex functions in the major beta-barrel assembly pathway that is responsible for biogenesis of all mitochondrial outer membrane beta-barrel proteins, and acts in a late step after the SAM complex. The MDM10-MDM12-MMM1 subcomplex further acts in the TOM40-specific pathway after the action of the MDM12-MMM1 complex. Essential for establishing and maintaining the structure of mitochondria and maintenance of mtDNA nucleoids.</text>
</comment>
<feature type="region of interest" description="Disordered" evidence="10">
    <location>
        <begin position="541"/>
        <end position="565"/>
    </location>
</feature>
<dbReference type="PANTHER" id="PTHR28204">
    <property type="entry name" value="MITOCHONDRIAL DISTRIBUTION AND MORPHOLOGY PROTEIN 12"/>
    <property type="match status" value="1"/>
</dbReference>
<feature type="compositionally biased region" description="Acidic residues" evidence="10">
    <location>
        <begin position="434"/>
        <end position="450"/>
    </location>
</feature>
<evidence type="ECO:0000259" key="11">
    <source>
        <dbReference type="PROSITE" id="PS51847"/>
    </source>
</evidence>
<evidence type="ECO:0000256" key="5">
    <source>
        <dbReference type="ARBA" id="ARBA00023055"/>
    </source>
</evidence>
<keyword evidence="4 9" id="KW-0256">Endoplasmic reticulum</keyword>
<comment type="subcellular location">
    <subcellularLocation>
        <location evidence="1">Membrane</location>
    </subcellularLocation>
    <subcellularLocation>
        <location evidence="9">Mitochondrion outer membrane</location>
        <topology evidence="9">Peripheral membrane protein</topology>
        <orientation evidence="9">Cytoplasmic side</orientation>
    </subcellularLocation>
    <subcellularLocation>
        <location evidence="9">Endoplasmic reticulum membrane</location>
        <topology evidence="9">Peripheral membrane protein</topology>
        <orientation evidence="9">Cytoplasmic side</orientation>
    </subcellularLocation>
    <text evidence="9">The ERMES/MDM complex localizes to a few discrete foci (around 10 per single cell), that represent mitochondria-endoplasmic reticulum junctions. These foci are often found next to mtDNA nucleoids.</text>
</comment>
<evidence type="ECO:0000313" key="12">
    <source>
        <dbReference type="EMBL" id="SPO38401.1"/>
    </source>
</evidence>
<dbReference type="GO" id="GO:1990456">
    <property type="term" value="P:mitochondrion-endoplasmic reticulum membrane tethering"/>
    <property type="evidence" value="ECO:0007669"/>
    <property type="project" value="TreeGrafter"/>
</dbReference>
<dbReference type="AlphaFoldDB" id="A0A5C3F588"/>
<accession>A0A5C3F588</accession>
<dbReference type="InterPro" id="IPR031468">
    <property type="entry name" value="SMP_LBD"/>
</dbReference>
<feature type="region of interest" description="Disordered" evidence="10">
    <location>
        <begin position="87"/>
        <end position="112"/>
    </location>
</feature>
<feature type="region of interest" description="Disordered" evidence="10">
    <location>
        <begin position="258"/>
        <end position="346"/>
    </location>
</feature>
<keyword evidence="6" id="KW-0446">Lipid-binding</keyword>
<comment type="similarity">
    <text evidence="9">Belongs to the MDM12 family.</text>
</comment>
<dbReference type="OrthoDB" id="3356905at2759"/>
<evidence type="ECO:0000313" key="13">
    <source>
        <dbReference type="Proteomes" id="UP000323386"/>
    </source>
</evidence>
<dbReference type="Proteomes" id="UP000323386">
    <property type="component" value="Unassembled WGS sequence"/>
</dbReference>
<name>A0A5C3F588_9BASI</name>
<feature type="compositionally biased region" description="Low complexity" evidence="10">
    <location>
        <begin position="178"/>
        <end position="188"/>
    </location>
</feature>
<comment type="subunit">
    <text evidence="9">Component of the ER-mitochondria encounter structure (ERMES) or MDM complex, composed of MMM1, MDM10, MDM12 and MDM34. A MMM1 homodimer associates with one molecule of MDM12 on each side in a pairwise head-to-tail manner, and the SMP-LTD domains of MMM1 and MDM12 generate a continuous hydrophobic tunnel for phospholipid trafficking.</text>
</comment>
<dbReference type="GO" id="GO:0015914">
    <property type="term" value="P:phospholipid transport"/>
    <property type="evidence" value="ECO:0007669"/>
    <property type="project" value="TreeGrafter"/>
</dbReference>